<evidence type="ECO:0000256" key="1">
    <source>
        <dbReference type="SAM" id="MobiDB-lite"/>
    </source>
</evidence>
<comment type="caution">
    <text evidence="2">The sequence shown here is derived from an EMBL/GenBank/DDBJ whole genome shotgun (WGS) entry which is preliminary data.</text>
</comment>
<gene>
    <name evidence="2" type="ORF">CesoFtcFv8_026955</name>
</gene>
<dbReference type="AlphaFoldDB" id="A0AAN8GA44"/>
<name>A0AAN8GA44_9TELE</name>
<proteinExistence type="predicted"/>
<protein>
    <submittedName>
        <fullName evidence="2">Uncharacterized protein</fullName>
    </submittedName>
</protein>
<reference evidence="2 3" key="1">
    <citation type="journal article" date="2023" name="Mol. Biol. Evol.">
        <title>Genomics of Secondarily Temperate Adaptation in the Only Non-Antarctic Icefish.</title>
        <authorList>
            <person name="Rivera-Colon A.G."/>
            <person name="Rayamajhi N."/>
            <person name="Minhas B.F."/>
            <person name="Madrigal G."/>
            <person name="Bilyk K.T."/>
            <person name="Yoon V."/>
            <person name="Hune M."/>
            <person name="Gregory S."/>
            <person name="Cheng C.H.C."/>
            <person name="Catchen J.M."/>
        </authorList>
    </citation>
    <scope>NUCLEOTIDE SEQUENCE [LARGE SCALE GENOMIC DNA]</scope>
    <source>
        <strain evidence="2">JC2023a</strain>
    </source>
</reference>
<dbReference type="Proteomes" id="UP001335648">
    <property type="component" value="Unassembled WGS sequence"/>
</dbReference>
<organism evidence="2 3">
    <name type="scientific">Champsocephalus esox</name>
    <name type="common">pike icefish</name>
    <dbReference type="NCBI Taxonomy" id="159716"/>
    <lineage>
        <taxon>Eukaryota</taxon>
        <taxon>Metazoa</taxon>
        <taxon>Chordata</taxon>
        <taxon>Craniata</taxon>
        <taxon>Vertebrata</taxon>
        <taxon>Euteleostomi</taxon>
        <taxon>Actinopterygii</taxon>
        <taxon>Neopterygii</taxon>
        <taxon>Teleostei</taxon>
        <taxon>Neoteleostei</taxon>
        <taxon>Acanthomorphata</taxon>
        <taxon>Eupercaria</taxon>
        <taxon>Perciformes</taxon>
        <taxon>Notothenioidei</taxon>
        <taxon>Channichthyidae</taxon>
        <taxon>Champsocephalus</taxon>
    </lineage>
</organism>
<dbReference type="EMBL" id="JAULUE010002068">
    <property type="protein sequence ID" value="KAK5875929.1"/>
    <property type="molecule type" value="Genomic_DNA"/>
</dbReference>
<sequence length="82" mass="9141">MKPFISHEVMRRDENLEERLPLLQTPPRGTDCGRQTAATTPSCEQMGGAEQADMSGLMVDCSPVHLWQTHFTLSKGSQNVRV</sequence>
<accession>A0AAN8GA44</accession>
<keyword evidence="3" id="KW-1185">Reference proteome</keyword>
<evidence type="ECO:0000313" key="2">
    <source>
        <dbReference type="EMBL" id="KAK5875929.1"/>
    </source>
</evidence>
<feature type="region of interest" description="Disordered" evidence="1">
    <location>
        <begin position="23"/>
        <end position="47"/>
    </location>
</feature>
<evidence type="ECO:0000313" key="3">
    <source>
        <dbReference type="Proteomes" id="UP001335648"/>
    </source>
</evidence>